<name>A0AAN7D1C8_9PEZI</name>
<reference evidence="15" key="1">
    <citation type="journal article" date="2023" name="Mol. Phylogenet. Evol.">
        <title>Genome-scale phylogeny and comparative genomics of the fungal order Sordariales.</title>
        <authorList>
            <person name="Hensen N."/>
            <person name="Bonometti L."/>
            <person name="Westerberg I."/>
            <person name="Brannstrom I.O."/>
            <person name="Guillou S."/>
            <person name="Cros-Aarteil S."/>
            <person name="Calhoun S."/>
            <person name="Haridas S."/>
            <person name="Kuo A."/>
            <person name="Mondo S."/>
            <person name="Pangilinan J."/>
            <person name="Riley R."/>
            <person name="LaButti K."/>
            <person name="Andreopoulos B."/>
            <person name="Lipzen A."/>
            <person name="Chen C."/>
            <person name="Yan M."/>
            <person name="Daum C."/>
            <person name="Ng V."/>
            <person name="Clum A."/>
            <person name="Steindorff A."/>
            <person name="Ohm R.A."/>
            <person name="Martin F."/>
            <person name="Silar P."/>
            <person name="Natvig D.O."/>
            <person name="Lalanne C."/>
            <person name="Gautier V."/>
            <person name="Ament-Velasquez S.L."/>
            <person name="Kruys A."/>
            <person name="Hutchinson M.I."/>
            <person name="Powell A.J."/>
            <person name="Barry K."/>
            <person name="Miller A.N."/>
            <person name="Grigoriev I.V."/>
            <person name="Debuchy R."/>
            <person name="Gladieux P."/>
            <person name="Hiltunen Thoren M."/>
            <person name="Johannesson H."/>
        </authorList>
    </citation>
    <scope>NUCLEOTIDE SEQUENCE</scope>
    <source>
        <strain evidence="15">CBS 359.72</strain>
    </source>
</reference>
<evidence type="ECO:0000256" key="9">
    <source>
        <dbReference type="ARBA" id="ARBA00023098"/>
    </source>
</evidence>
<comment type="subcellular location">
    <subcellularLocation>
        <location evidence="14">Endoplasmic reticulum membrane</location>
        <topology evidence="14">Multi-pass membrane protein</topology>
    </subcellularLocation>
    <subcellularLocation>
        <location evidence="1">Membrane</location>
        <topology evidence="1">Multi-pass membrane protein</topology>
    </subcellularLocation>
</comment>
<proteinExistence type="inferred from homology"/>
<gene>
    <name evidence="15" type="ORF">C7999DRAFT_37165</name>
</gene>
<evidence type="ECO:0000256" key="3">
    <source>
        <dbReference type="ARBA" id="ARBA00007811"/>
    </source>
</evidence>
<evidence type="ECO:0000256" key="7">
    <source>
        <dbReference type="ARBA" id="ARBA00022832"/>
    </source>
</evidence>
<dbReference type="GO" id="GO:0102158">
    <property type="term" value="F:very-long-chain (3R)-3-hydroxyacyl-CoA dehydratase activity"/>
    <property type="evidence" value="ECO:0007669"/>
    <property type="project" value="UniProtKB-EC"/>
</dbReference>
<protein>
    <recommendedName>
        <fullName evidence="4 14">Very-long-chain (3R)-3-hydroxyacyl-CoA dehydratase</fullName>
        <ecNumber evidence="4 14">4.2.1.134</ecNumber>
    </recommendedName>
</protein>
<keyword evidence="8 14" id="KW-1133">Transmembrane helix</keyword>
<feature type="transmembrane region" description="Helical" evidence="14">
    <location>
        <begin position="104"/>
        <end position="125"/>
    </location>
</feature>
<evidence type="ECO:0000256" key="11">
    <source>
        <dbReference type="ARBA" id="ARBA00023160"/>
    </source>
</evidence>
<dbReference type="PANTHER" id="PTHR11035">
    <property type="entry name" value="VERY-LONG-CHAIN (3R)-3-HYDROXYACYL-COA DEHYDRATASE"/>
    <property type="match status" value="1"/>
</dbReference>
<keyword evidence="11 14" id="KW-0275">Fatty acid biosynthesis</keyword>
<sequence length="214" mass="23783">MAATKGFGPKKAYLILYNAASAIAWATILGRVAIVLWWKGAPFVPLVVDNFARITQTCAIMEVLHALTGVVPAPFFTTAMQVASRYFLMWAVCWPFPQLNTSAFYSSMLVAWSLTEVVRYSYFALKQVDAVPGWLHWLRYSAFLVLYPVGISSEVVMTLLALRGPAADLAAWYPYALTAVLLSYAPGSVILYSHMLKQRRRYLGASNAAQKKTQ</sequence>
<evidence type="ECO:0000256" key="6">
    <source>
        <dbReference type="ARBA" id="ARBA00022692"/>
    </source>
</evidence>
<keyword evidence="16" id="KW-1185">Reference proteome</keyword>
<feature type="transmembrane region" description="Helical" evidence="14">
    <location>
        <begin position="137"/>
        <end position="160"/>
    </location>
</feature>
<dbReference type="GO" id="GO:0030148">
    <property type="term" value="P:sphingolipid biosynthetic process"/>
    <property type="evidence" value="ECO:0007669"/>
    <property type="project" value="TreeGrafter"/>
</dbReference>
<dbReference type="Proteomes" id="UP001303647">
    <property type="component" value="Unassembled WGS sequence"/>
</dbReference>
<dbReference type="GO" id="GO:0005789">
    <property type="term" value="C:endoplasmic reticulum membrane"/>
    <property type="evidence" value="ECO:0007669"/>
    <property type="project" value="UniProtKB-SubCell"/>
</dbReference>
<keyword evidence="12 14" id="KW-0456">Lyase</keyword>
<dbReference type="Pfam" id="PF04387">
    <property type="entry name" value="PTPLA"/>
    <property type="match status" value="1"/>
</dbReference>
<evidence type="ECO:0000256" key="14">
    <source>
        <dbReference type="RuleBase" id="RU363109"/>
    </source>
</evidence>
<evidence type="ECO:0000256" key="8">
    <source>
        <dbReference type="ARBA" id="ARBA00022989"/>
    </source>
</evidence>
<comment type="catalytic activity">
    <reaction evidence="13 14">
        <text>a very-long-chain (3R)-3-hydroxyacyl-CoA = a very-long-chain (2E)-enoyl-CoA + H2O</text>
        <dbReference type="Rhea" id="RHEA:45812"/>
        <dbReference type="ChEBI" id="CHEBI:15377"/>
        <dbReference type="ChEBI" id="CHEBI:83728"/>
        <dbReference type="ChEBI" id="CHEBI:85440"/>
        <dbReference type="EC" id="4.2.1.134"/>
    </reaction>
</comment>
<dbReference type="EC" id="4.2.1.134" evidence="4 14"/>
<evidence type="ECO:0000256" key="2">
    <source>
        <dbReference type="ARBA" id="ARBA00005194"/>
    </source>
</evidence>
<evidence type="ECO:0000256" key="10">
    <source>
        <dbReference type="ARBA" id="ARBA00023136"/>
    </source>
</evidence>
<organism evidence="15 16">
    <name type="scientific">Corynascus novoguineensis</name>
    <dbReference type="NCBI Taxonomy" id="1126955"/>
    <lineage>
        <taxon>Eukaryota</taxon>
        <taxon>Fungi</taxon>
        <taxon>Dikarya</taxon>
        <taxon>Ascomycota</taxon>
        <taxon>Pezizomycotina</taxon>
        <taxon>Sordariomycetes</taxon>
        <taxon>Sordariomycetidae</taxon>
        <taxon>Sordariales</taxon>
        <taxon>Chaetomiaceae</taxon>
        <taxon>Corynascus</taxon>
    </lineage>
</organism>
<evidence type="ECO:0000313" key="15">
    <source>
        <dbReference type="EMBL" id="KAK4252195.1"/>
    </source>
</evidence>
<keyword evidence="14" id="KW-0256">Endoplasmic reticulum</keyword>
<keyword evidence="6 14" id="KW-0812">Transmembrane</keyword>
<dbReference type="AlphaFoldDB" id="A0AAN7D1C8"/>
<keyword evidence="10 14" id="KW-0472">Membrane</keyword>
<keyword evidence="5 14" id="KW-0444">Lipid biosynthesis</keyword>
<evidence type="ECO:0000256" key="12">
    <source>
        <dbReference type="ARBA" id="ARBA00023239"/>
    </source>
</evidence>
<dbReference type="InterPro" id="IPR007482">
    <property type="entry name" value="Tyr_Pase-like_PTPLA"/>
</dbReference>
<reference evidence="15" key="2">
    <citation type="submission" date="2023-05" db="EMBL/GenBank/DDBJ databases">
        <authorList>
            <consortium name="Lawrence Berkeley National Laboratory"/>
            <person name="Steindorff A."/>
            <person name="Hensen N."/>
            <person name="Bonometti L."/>
            <person name="Westerberg I."/>
            <person name="Brannstrom I.O."/>
            <person name="Guillou S."/>
            <person name="Cros-Aarteil S."/>
            <person name="Calhoun S."/>
            <person name="Haridas S."/>
            <person name="Kuo A."/>
            <person name="Mondo S."/>
            <person name="Pangilinan J."/>
            <person name="Riley R."/>
            <person name="Labutti K."/>
            <person name="Andreopoulos B."/>
            <person name="Lipzen A."/>
            <person name="Chen C."/>
            <person name="Yanf M."/>
            <person name="Daum C."/>
            <person name="Ng V."/>
            <person name="Clum A."/>
            <person name="Ohm R."/>
            <person name="Martin F."/>
            <person name="Silar P."/>
            <person name="Natvig D."/>
            <person name="Lalanne C."/>
            <person name="Gautier V."/>
            <person name="Ament-Velasquez S.L."/>
            <person name="Kruys A."/>
            <person name="Hutchinson M.I."/>
            <person name="Powell A.J."/>
            <person name="Barry K."/>
            <person name="Miller A.N."/>
            <person name="Grigoriev I.V."/>
            <person name="Debuchy R."/>
            <person name="Gladieux P."/>
            <person name="Thoren M.H."/>
            <person name="Johannesson H."/>
        </authorList>
    </citation>
    <scope>NUCLEOTIDE SEQUENCE</scope>
    <source>
        <strain evidence="15">CBS 359.72</strain>
    </source>
</reference>
<comment type="similarity">
    <text evidence="3 14">Belongs to the very long-chain fatty acids dehydratase HACD family.</text>
</comment>
<keyword evidence="9 14" id="KW-0443">Lipid metabolism</keyword>
<accession>A0AAN7D1C8</accession>
<evidence type="ECO:0000256" key="13">
    <source>
        <dbReference type="ARBA" id="ARBA00036671"/>
    </source>
</evidence>
<evidence type="ECO:0000256" key="5">
    <source>
        <dbReference type="ARBA" id="ARBA00022516"/>
    </source>
</evidence>
<dbReference type="GO" id="GO:0030497">
    <property type="term" value="P:fatty acid elongation"/>
    <property type="evidence" value="ECO:0007669"/>
    <property type="project" value="TreeGrafter"/>
</dbReference>
<comment type="pathway">
    <text evidence="2 14">Lipid metabolism; fatty acid biosynthesis.</text>
</comment>
<evidence type="ECO:0000256" key="4">
    <source>
        <dbReference type="ARBA" id="ARBA00013122"/>
    </source>
</evidence>
<comment type="caution">
    <text evidence="15">The sequence shown here is derived from an EMBL/GenBank/DDBJ whole genome shotgun (WGS) entry which is preliminary data.</text>
</comment>
<evidence type="ECO:0000313" key="16">
    <source>
        <dbReference type="Proteomes" id="UP001303647"/>
    </source>
</evidence>
<evidence type="ECO:0000256" key="1">
    <source>
        <dbReference type="ARBA" id="ARBA00004141"/>
    </source>
</evidence>
<feature type="transmembrane region" description="Helical" evidence="14">
    <location>
        <begin position="172"/>
        <end position="192"/>
    </location>
</feature>
<dbReference type="EMBL" id="MU857602">
    <property type="protein sequence ID" value="KAK4252195.1"/>
    <property type="molecule type" value="Genomic_DNA"/>
</dbReference>
<dbReference type="GO" id="GO:0042761">
    <property type="term" value="P:very long-chain fatty acid biosynthetic process"/>
    <property type="evidence" value="ECO:0007669"/>
    <property type="project" value="TreeGrafter"/>
</dbReference>
<keyword evidence="7 14" id="KW-0276">Fatty acid metabolism</keyword>
<feature type="transmembrane region" description="Helical" evidence="14">
    <location>
        <begin position="12"/>
        <end position="38"/>
    </location>
</feature>
<comment type="function">
    <text evidence="14">Catalyzes the third of the four reactions of the long-chain fatty acids elongation cycle. This endoplasmic reticulum-bound enzymatic process, allows the addition of two carbons to the chain of long- and very long-chain fatty acids/VLCFAs per cycle. This enzyme catalyzes the dehydration of the 3-hydroxyacyl-CoA intermediate into trans-2,3-enoyl-CoA, within each cycle of fatty acid elongation. Thereby, it participates to the production of VLCFAs of different chain lengths that are involved in multiple biological processes as precursors of membrane lipids and lipid mediators.</text>
</comment>
<comment type="caution">
    <text evidence="14">Lacks conserved residue(s) required for the propagation of feature annotation.</text>
</comment>
<dbReference type="PANTHER" id="PTHR11035:SF3">
    <property type="entry name" value="VERY-LONG-CHAIN (3R)-3-HYDROXYACYL-COA DEHYDRATASE"/>
    <property type="match status" value="1"/>
</dbReference>